<organism evidence="1 2">
    <name type="scientific">Persicitalea jodogahamensis</name>
    <dbReference type="NCBI Taxonomy" id="402147"/>
    <lineage>
        <taxon>Bacteria</taxon>
        <taxon>Pseudomonadati</taxon>
        <taxon>Bacteroidota</taxon>
        <taxon>Cytophagia</taxon>
        <taxon>Cytophagales</taxon>
        <taxon>Spirosomataceae</taxon>
        <taxon>Persicitalea</taxon>
    </lineage>
</organism>
<comment type="caution">
    <text evidence="1">The sequence shown here is derived from an EMBL/GenBank/DDBJ whole genome shotgun (WGS) entry which is preliminary data.</text>
</comment>
<dbReference type="AlphaFoldDB" id="A0A8J3D391"/>
<proteinExistence type="predicted"/>
<name>A0A8J3D391_9BACT</name>
<accession>A0A8J3D391</accession>
<sequence>MAKMMLLEGTGLIINLDQVITAQKGIANKSKKACILFNMSDQKEVLWEFGDDNDCKEAFDALTGSEE</sequence>
<protein>
    <submittedName>
        <fullName evidence="1">Uncharacterized protein</fullName>
    </submittedName>
</protein>
<gene>
    <name evidence="1" type="ORF">GCM10007390_17750</name>
</gene>
<keyword evidence="2" id="KW-1185">Reference proteome</keyword>
<evidence type="ECO:0000313" key="1">
    <source>
        <dbReference type="EMBL" id="GHB64315.1"/>
    </source>
</evidence>
<dbReference type="Proteomes" id="UP000598271">
    <property type="component" value="Unassembled WGS sequence"/>
</dbReference>
<reference evidence="1 2" key="1">
    <citation type="journal article" date="2014" name="Int. J. Syst. Evol. Microbiol.">
        <title>Complete genome sequence of Corynebacterium casei LMG S-19264T (=DSM 44701T), isolated from a smear-ripened cheese.</title>
        <authorList>
            <consortium name="US DOE Joint Genome Institute (JGI-PGF)"/>
            <person name="Walter F."/>
            <person name="Albersmeier A."/>
            <person name="Kalinowski J."/>
            <person name="Ruckert C."/>
        </authorList>
    </citation>
    <scope>NUCLEOTIDE SEQUENCE [LARGE SCALE GENOMIC DNA]</scope>
    <source>
        <strain evidence="1 2">KCTC 12866</strain>
    </source>
</reference>
<evidence type="ECO:0000313" key="2">
    <source>
        <dbReference type="Proteomes" id="UP000598271"/>
    </source>
</evidence>
<dbReference type="EMBL" id="BMXF01000001">
    <property type="protein sequence ID" value="GHB64315.1"/>
    <property type="molecule type" value="Genomic_DNA"/>
</dbReference>
<dbReference type="RefSeq" id="WP_189563950.1">
    <property type="nucleotide sequence ID" value="NZ_BMXF01000001.1"/>
</dbReference>